<sequence length="67" mass="7458">MSGLSKHSETKSSITDLLILRRTFGSVSKDGPLALEFAAHPSRRAGALLRMRGNLQQLLYRRSFESP</sequence>
<evidence type="ECO:0000313" key="1">
    <source>
        <dbReference type="EMBL" id="AQQ05213.1"/>
    </source>
</evidence>
<protein>
    <submittedName>
        <fullName evidence="1">Uncharacterized protein</fullName>
    </submittedName>
</protein>
<gene>
    <name evidence="1" type="ORF">B0E33_17900</name>
</gene>
<organism evidence="1 2">
    <name type="scientific">Roseibium algicola</name>
    <dbReference type="NCBI Taxonomy" id="2857014"/>
    <lineage>
        <taxon>Bacteria</taxon>
        <taxon>Pseudomonadati</taxon>
        <taxon>Pseudomonadota</taxon>
        <taxon>Alphaproteobacteria</taxon>
        <taxon>Hyphomicrobiales</taxon>
        <taxon>Stappiaceae</taxon>
        <taxon>Roseibium</taxon>
    </lineage>
</organism>
<dbReference type="Proteomes" id="UP000188174">
    <property type="component" value="Chromosome"/>
</dbReference>
<name>A0ABN4X006_9HYPH</name>
<evidence type="ECO:0000313" key="2">
    <source>
        <dbReference type="Proteomes" id="UP000188174"/>
    </source>
</evidence>
<keyword evidence="2" id="KW-1185">Reference proteome</keyword>
<proteinExistence type="predicted"/>
<reference evidence="1 2" key="1">
    <citation type="submission" date="2017-02" db="EMBL/GenBank/DDBJ databases">
        <authorList>
            <person name="Jeong S."/>
        </authorList>
    </citation>
    <scope>NUCLEOTIDE SEQUENCE [LARGE SCALE GENOMIC DNA]</scope>
    <source>
        <strain evidence="1 2">RMAR6-6</strain>
    </source>
</reference>
<accession>A0ABN4X006</accession>
<dbReference type="EMBL" id="CP019630">
    <property type="protein sequence ID" value="AQQ05213.1"/>
    <property type="molecule type" value="Genomic_DNA"/>
</dbReference>